<comment type="caution">
    <text evidence="3">The sequence shown here is derived from an EMBL/GenBank/DDBJ whole genome shotgun (WGS) entry which is preliminary data.</text>
</comment>
<gene>
    <name evidence="3" type="ORF">J2X16_001058</name>
</gene>
<dbReference type="RefSeq" id="WP_310342439.1">
    <property type="nucleotide sequence ID" value="NZ_JAVDXQ010000001.1"/>
</dbReference>
<dbReference type="Proteomes" id="UP001180536">
    <property type="component" value="Unassembled WGS sequence"/>
</dbReference>
<organism evidence="3 4">
    <name type="scientific">Pelomonas aquatica</name>
    <dbReference type="NCBI Taxonomy" id="431058"/>
    <lineage>
        <taxon>Bacteria</taxon>
        <taxon>Pseudomonadati</taxon>
        <taxon>Pseudomonadota</taxon>
        <taxon>Betaproteobacteria</taxon>
        <taxon>Burkholderiales</taxon>
        <taxon>Sphaerotilaceae</taxon>
        <taxon>Roseateles</taxon>
    </lineage>
</organism>
<evidence type="ECO:0000313" key="4">
    <source>
        <dbReference type="Proteomes" id="UP001180536"/>
    </source>
</evidence>
<dbReference type="InterPro" id="IPR054653">
    <property type="entry name" value="EpsI_type_B_pred"/>
</dbReference>
<dbReference type="InterPro" id="IPR014263">
    <property type="entry name" value="Methanolan_biosynth_EpsI"/>
</dbReference>
<evidence type="ECO:0000313" key="3">
    <source>
        <dbReference type="EMBL" id="MDR7295737.1"/>
    </source>
</evidence>
<accession>A0ABU1Z546</accession>
<dbReference type="Pfam" id="PF11984">
    <property type="entry name" value="DUF3485"/>
    <property type="match status" value="1"/>
</dbReference>
<sequence length="230" mass="24788">MLRRSLLASAVMVATAGAAQALKPRPDNGPPRFGKLEDIVPKQFGGWRLDPYAGGGAVVNPSLEKVLNTLYSDQLSRTYVDSAGQRVMLSLAYGRHQSRDLQVHKPEVCYVAQGFQLQSAAKVSVGTVFGELPAMRIVAKLGGRNEPVTYWIRIGDKVIRGWLEQNQARVAYGLRGLVPDGLLVRASTIDNDSAHGFAVQERFLADMVAAVAPKDRPMFVGAADSGPSVS</sequence>
<reference evidence="3 4" key="1">
    <citation type="submission" date="2023-07" db="EMBL/GenBank/DDBJ databases">
        <title>Sorghum-associated microbial communities from plants grown in Nebraska, USA.</title>
        <authorList>
            <person name="Schachtman D."/>
        </authorList>
    </citation>
    <scope>NUCLEOTIDE SEQUENCE [LARGE SCALE GENOMIC DNA]</scope>
    <source>
        <strain evidence="3 4">BE310</strain>
    </source>
</reference>
<dbReference type="NCBIfam" id="NF045609">
    <property type="entry name" value="EpsI_type_B"/>
    <property type="match status" value="1"/>
</dbReference>
<feature type="domain" description="Methanolan biosynthesis EpsI" evidence="2">
    <location>
        <begin position="7"/>
        <end position="212"/>
    </location>
</feature>
<keyword evidence="4" id="KW-1185">Reference proteome</keyword>
<name>A0ABU1Z546_9BURK</name>
<feature type="chain" id="PRO_5047218836" evidence="1">
    <location>
        <begin position="22"/>
        <end position="230"/>
    </location>
</feature>
<evidence type="ECO:0000259" key="2">
    <source>
        <dbReference type="Pfam" id="PF11984"/>
    </source>
</evidence>
<keyword evidence="1" id="KW-0732">Signal</keyword>
<feature type="signal peptide" evidence="1">
    <location>
        <begin position="1"/>
        <end position="21"/>
    </location>
</feature>
<dbReference type="NCBIfam" id="TIGR02914">
    <property type="entry name" value="EpsI_fam"/>
    <property type="match status" value="1"/>
</dbReference>
<dbReference type="EMBL" id="JAVDXQ010000001">
    <property type="protein sequence ID" value="MDR7295737.1"/>
    <property type="molecule type" value="Genomic_DNA"/>
</dbReference>
<protein>
    <submittedName>
        <fullName evidence="3">EpsI family protein</fullName>
    </submittedName>
</protein>
<evidence type="ECO:0000256" key="1">
    <source>
        <dbReference type="SAM" id="SignalP"/>
    </source>
</evidence>
<proteinExistence type="predicted"/>